<feature type="domain" description="ABC transporter" evidence="4">
    <location>
        <begin position="331"/>
        <end position="550"/>
    </location>
</feature>
<dbReference type="InterPro" id="IPR003593">
    <property type="entry name" value="AAA+_ATPase"/>
</dbReference>
<dbReference type="EMBL" id="NXLV01000001">
    <property type="protein sequence ID" value="RDU72165.1"/>
    <property type="molecule type" value="Genomic_DNA"/>
</dbReference>
<dbReference type="Pfam" id="PF12848">
    <property type="entry name" value="ABC_tran_Xtn"/>
    <property type="match status" value="1"/>
</dbReference>
<feature type="coiled-coil region" evidence="3">
    <location>
        <begin position="577"/>
        <end position="640"/>
    </location>
</feature>
<dbReference type="RefSeq" id="WP_115568795.1">
    <property type="nucleotide sequence ID" value="NZ_NXLV01000001.1"/>
</dbReference>
<keyword evidence="1" id="KW-0547">Nucleotide-binding</keyword>
<dbReference type="Gene3D" id="3.40.50.300">
    <property type="entry name" value="P-loop containing nucleotide triphosphate hydrolases"/>
    <property type="match status" value="2"/>
</dbReference>
<evidence type="ECO:0000256" key="3">
    <source>
        <dbReference type="SAM" id="Coils"/>
    </source>
</evidence>
<keyword evidence="2 5" id="KW-0067">ATP-binding</keyword>
<dbReference type="InterPro" id="IPR017871">
    <property type="entry name" value="ABC_transporter-like_CS"/>
</dbReference>
<accession>A0A3D8J4U2</accession>
<dbReference type="Pfam" id="PF00005">
    <property type="entry name" value="ABC_tran"/>
    <property type="match status" value="2"/>
</dbReference>
<dbReference type="PANTHER" id="PTHR42855">
    <property type="entry name" value="ABC TRANSPORTER ATP-BINDING SUBUNIT"/>
    <property type="match status" value="1"/>
</dbReference>
<keyword evidence="3" id="KW-0175">Coiled coil</keyword>
<evidence type="ECO:0000256" key="1">
    <source>
        <dbReference type="ARBA" id="ARBA00022741"/>
    </source>
</evidence>
<feature type="coiled-coil region" evidence="3">
    <location>
        <begin position="87"/>
        <end position="114"/>
    </location>
</feature>
<dbReference type="GO" id="GO:0016887">
    <property type="term" value="F:ATP hydrolysis activity"/>
    <property type="evidence" value="ECO:0007669"/>
    <property type="project" value="InterPro"/>
</dbReference>
<dbReference type="OrthoDB" id="9762369at2"/>
<dbReference type="InterPro" id="IPR037118">
    <property type="entry name" value="Val-tRNA_synth_C_sf"/>
</dbReference>
<dbReference type="Proteomes" id="UP000257045">
    <property type="component" value="Unassembled WGS sequence"/>
</dbReference>
<evidence type="ECO:0000259" key="4">
    <source>
        <dbReference type="PROSITE" id="PS50893"/>
    </source>
</evidence>
<comment type="caution">
    <text evidence="5">The sequence shown here is derived from an EMBL/GenBank/DDBJ whole genome shotgun (WGS) entry which is preliminary data.</text>
</comment>
<gene>
    <name evidence="5" type="ORF">CQA58_00745</name>
</gene>
<dbReference type="CDD" id="cd03221">
    <property type="entry name" value="ABCF_EF-3"/>
    <property type="match status" value="2"/>
</dbReference>
<proteinExistence type="predicted"/>
<dbReference type="InterPro" id="IPR051309">
    <property type="entry name" value="ABCF_ATPase"/>
</dbReference>
<name>A0A3D8J4U2_9HELI</name>
<dbReference type="GO" id="GO:0005524">
    <property type="term" value="F:ATP binding"/>
    <property type="evidence" value="ECO:0007669"/>
    <property type="project" value="UniProtKB-KW"/>
</dbReference>
<dbReference type="InterPro" id="IPR003439">
    <property type="entry name" value="ABC_transporter-like_ATP-bd"/>
</dbReference>
<organism evidence="5 6">
    <name type="scientific">Helicobacter brantae</name>
    <dbReference type="NCBI Taxonomy" id="375927"/>
    <lineage>
        <taxon>Bacteria</taxon>
        <taxon>Pseudomonadati</taxon>
        <taxon>Campylobacterota</taxon>
        <taxon>Epsilonproteobacteria</taxon>
        <taxon>Campylobacterales</taxon>
        <taxon>Helicobacteraceae</taxon>
        <taxon>Helicobacter</taxon>
    </lineage>
</organism>
<dbReference type="InterPro" id="IPR032524">
    <property type="entry name" value="ABC_tran_C"/>
</dbReference>
<evidence type="ECO:0000256" key="2">
    <source>
        <dbReference type="ARBA" id="ARBA00022840"/>
    </source>
</evidence>
<dbReference type="InterPro" id="IPR032781">
    <property type="entry name" value="ABC_tran_Xtn"/>
</dbReference>
<protein>
    <submittedName>
        <fullName evidence="5">ABC transporter ATP-binding protein</fullName>
    </submittedName>
</protein>
<dbReference type="PROSITE" id="PS00211">
    <property type="entry name" value="ABC_TRANSPORTER_1"/>
    <property type="match status" value="2"/>
</dbReference>
<keyword evidence="6" id="KW-1185">Reference proteome</keyword>
<dbReference type="SMART" id="SM00382">
    <property type="entry name" value="AAA"/>
    <property type="match status" value="2"/>
</dbReference>
<evidence type="ECO:0000313" key="5">
    <source>
        <dbReference type="EMBL" id="RDU72165.1"/>
    </source>
</evidence>
<dbReference type="InterPro" id="IPR027417">
    <property type="entry name" value="P-loop_NTPase"/>
</dbReference>
<dbReference type="GO" id="GO:0003677">
    <property type="term" value="F:DNA binding"/>
    <property type="evidence" value="ECO:0007669"/>
    <property type="project" value="InterPro"/>
</dbReference>
<reference evidence="5 6" key="1">
    <citation type="submission" date="2018-04" db="EMBL/GenBank/DDBJ databases">
        <title>Novel Campyloabacter and Helicobacter Species and Strains.</title>
        <authorList>
            <person name="Mannion A.J."/>
            <person name="Shen Z."/>
            <person name="Fox J.G."/>
        </authorList>
    </citation>
    <scope>NUCLEOTIDE SEQUENCE [LARGE SCALE GENOMIC DNA]</scope>
    <source>
        <strain evidence="5 6">MIT 04-9366</strain>
    </source>
</reference>
<dbReference type="NCBIfam" id="NF000355">
    <property type="entry name" value="ribo_prot_ABC_F"/>
    <property type="match status" value="1"/>
</dbReference>
<dbReference type="FunFam" id="3.40.50.300:FF:000011">
    <property type="entry name" value="Putative ABC transporter ATP-binding component"/>
    <property type="match status" value="1"/>
</dbReference>
<dbReference type="SUPFAM" id="SSF52540">
    <property type="entry name" value="P-loop containing nucleoside triphosphate hydrolases"/>
    <property type="match status" value="2"/>
</dbReference>
<sequence length="641" mass="74257">MALLSLFEITKTYEHKDILKNISLSIQEGERIAVVGKNGSGKSTLLKIIMGCEDIESGERVTLGNLQIAYLPQIPSFPRGMSVEGAIEESLDELKKAHTRLEIVNLELQKSQEKKLLDEYATLSAYIDRHNAWDLNARVEEVIAHFELEDLRHRVIDTLSGGEQKRVALSQILFKQCDLLLLDEPTNHLDVEMVEFLEQKLLSLKCSLLFISHDRYFIENLATRVIEVENAKLTSFEGGYSSYLAKKEEMLRALSKEHEVLLKLLKSEEEWLRRGVRARLKRNEGRKKRIFEMREKAKTNPSIINKMKLELERERKAFNQEEGRNNKKMLFEAHNLYKKLGDKVLFQDLNLRILQRDKIAIVGKNGSGKSSLLKVLLGESGYDSGELKRGEVRIGYFDQHRAMLDESKDILETFCPNGGDRVQVRDKNMHVYGYLKNFLFPKEFLTQKISQLSGGEKNRVALALLFTKEYDCLILDEPTNDLDINTINILEEYLQSFEGCILFVSHDRYFVDKIAQKLLVFEGGGKVVERYESYSEYLEDKKELLEYALIEKEVAREQKEKKAKSPTKLSYKDQRALELLPQEIEGLEMRIKRLELELSDPKIYEQKGIVSIANELEECKREYEAKLEQYFELMERSESLG</sequence>
<dbReference type="PANTHER" id="PTHR42855:SF1">
    <property type="entry name" value="ABC TRANSPORTER DOMAIN-CONTAINING PROTEIN"/>
    <property type="match status" value="1"/>
</dbReference>
<dbReference type="PROSITE" id="PS50893">
    <property type="entry name" value="ABC_TRANSPORTER_2"/>
    <property type="match status" value="2"/>
</dbReference>
<dbReference type="Gene3D" id="1.10.287.380">
    <property type="entry name" value="Valyl-tRNA synthetase, C-terminal domain"/>
    <property type="match status" value="1"/>
</dbReference>
<evidence type="ECO:0000313" key="6">
    <source>
        <dbReference type="Proteomes" id="UP000257045"/>
    </source>
</evidence>
<feature type="domain" description="ABC transporter" evidence="4">
    <location>
        <begin position="4"/>
        <end position="255"/>
    </location>
</feature>
<dbReference type="Pfam" id="PF16326">
    <property type="entry name" value="ABC_tran_CTD"/>
    <property type="match status" value="1"/>
</dbReference>
<dbReference type="AlphaFoldDB" id="A0A3D8J4U2"/>